<comment type="caution">
    <text evidence="3">The sequence shown here is derived from an EMBL/GenBank/DDBJ whole genome shotgun (WGS) entry which is preliminary data.</text>
</comment>
<dbReference type="SUPFAM" id="SSF53448">
    <property type="entry name" value="Nucleotide-diphospho-sugar transferases"/>
    <property type="match status" value="1"/>
</dbReference>
<evidence type="ECO:0000313" key="3">
    <source>
        <dbReference type="EMBL" id="RDU49702.1"/>
    </source>
</evidence>
<dbReference type="Proteomes" id="UP000629596">
    <property type="component" value="Unassembled WGS sequence"/>
</dbReference>
<dbReference type="EMBL" id="JACRTI010000013">
    <property type="protein sequence ID" value="MBC8601551.1"/>
    <property type="molecule type" value="Genomic_DNA"/>
</dbReference>
<protein>
    <submittedName>
        <fullName evidence="3">Glycosyltransferase family 2 protein</fullName>
    </submittedName>
</protein>
<evidence type="ECO:0000313" key="4">
    <source>
        <dbReference type="Proteomes" id="UP000256321"/>
    </source>
</evidence>
<dbReference type="Gene3D" id="3.90.550.10">
    <property type="entry name" value="Spore Coat Polysaccharide Biosynthesis Protein SpsA, Chain A"/>
    <property type="match status" value="1"/>
</dbReference>
<dbReference type="InterPro" id="IPR001173">
    <property type="entry name" value="Glyco_trans_2-like"/>
</dbReference>
<dbReference type="PANTHER" id="PTHR22916:SF3">
    <property type="entry name" value="UDP-GLCNAC:BETAGAL BETA-1,3-N-ACETYLGLUCOSAMINYLTRANSFERASE-LIKE PROTEIN 1"/>
    <property type="match status" value="1"/>
</dbReference>
<name>A0A3D8HGA2_9BACT</name>
<dbReference type="Proteomes" id="UP000256321">
    <property type="component" value="Unassembled WGS sequence"/>
</dbReference>
<dbReference type="GO" id="GO:0016758">
    <property type="term" value="F:hexosyltransferase activity"/>
    <property type="evidence" value="ECO:0007669"/>
    <property type="project" value="UniProtKB-ARBA"/>
</dbReference>
<sequence>MSIIIRPDISIIIPVYNAAKWLPRCLDSIRQQTFDNFEVMIVNDASSDNSLKIAMAYARRDNRIVIINKEKNGGTMSARESGYQKAQGKYITFSDADDYFPKNAFQILYDKITADHSDIVFGGYTIINNGQSERIRTRQIQINSSSEEIQTLFLKRKLPYTLWGNIYSVNLFRDYSPAAYPGMTNAEDRMLLVQLVSQAKRFSSVSSSCYNYCLNNESNSHPRISEHLLKNIMFSNDWCYQYLIKIGVYSGYVLSYHLYRIRYLLEIGYKFNDIQQFTLLDKKLYTFTSARNHVNLYFAIHYLLLQKSKLYANCYSGLRSIYHTLSEQI</sequence>
<evidence type="ECO:0000313" key="5">
    <source>
        <dbReference type="Proteomes" id="UP000629596"/>
    </source>
</evidence>
<keyword evidence="3" id="KW-0808">Transferase</keyword>
<organism evidence="3 4">
    <name type="scientific">Parabacteroides acidifaciens</name>
    <dbReference type="NCBI Taxonomy" id="2290935"/>
    <lineage>
        <taxon>Bacteria</taxon>
        <taxon>Pseudomonadati</taxon>
        <taxon>Bacteroidota</taxon>
        <taxon>Bacteroidia</taxon>
        <taxon>Bacteroidales</taxon>
        <taxon>Tannerellaceae</taxon>
        <taxon>Parabacteroides</taxon>
    </lineage>
</organism>
<proteinExistence type="predicted"/>
<dbReference type="CDD" id="cd00761">
    <property type="entry name" value="Glyco_tranf_GTA_type"/>
    <property type="match status" value="1"/>
</dbReference>
<dbReference type="RefSeq" id="WP_115499045.1">
    <property type="nucleotide sequence ID" value="NZ_JACRTI010000013.1"/>
</dbReference>
<dbReference type="PANTHER" id="PTHR22916">
    <property type="entry name" value="GLYCOSYLTRANSFERASE"/>
    <property type="match status" value="1"/>
</dbReference>
<dbReference type="InterPro" id="IPR029044">
    <property type="entry name" value="Nucleotide-diphossugar_trans"/>
</dbReference>
<dbReference type="AlphaFoldDB" id="A0A3D8HGA2"/>
<gene>
    <name evidence="3" type="ORF">DWU89_07590</name>
    <name evidence="2" type="ORF">H8784_07420</name>
</gene>
<accession>A0A3D8HGA2</accession>
<reference evidence="3 4" key="1">
    <citation type="submission" date="2018-07" db="EMBL/GenBank/DDBJ databases">
        <title>Parabacteroides acidifaciens nov. sp., isolated from human feces.</title>
        <authorList>
            <person name="Wang Y.J."/>
        </authorList>
    </citation>
    <scope>NUCLEOTIDE SEQUENCE [LARGE SCALE GENOMIC DNA]</scope>
    <source>
        <strain evidence="3 4">426-9</strain>
    </source>
</reference>
<dbReference type="EMBL" id="QREV01000013">
    <property type="protein sequence ID" value="RDU49702.1"/>
    <property type="molecule type" value="Genomic_DNA"/>
</dbReference>
<evidence type="ECO:0000259" key="1">
    <source>
        <dbReference type="Pfam" id="PF00535"/>
    </source>
</evidence>
<evidence type="ECO:0000313" key="2">
    <source>
        <dbReference type="EMBL" id="MBC8601551.1"/>
    </source>
</evidence>
<feature type="domain" description="Glycosyltransferase 2-like" evidence="1">
    <location>
        <begin position="10"/>
        <end position="167"/>
    </location>
</feature>
<dbReference type="Pfam" id="PF00535">
    <property type="entry name" value="Glycos_transf_2"/>
    <property type="match status" value="1"/>
</dbReference>
<reference evidence="2 5" key="2">
    <citation type="submission" date="2020-08" db="EMBL/GenBank/DDBJ databases">
        <title>Genome public.</title>
        <authorList>
            <person name="Liu C."/>
            <person name="Sun Q."/>
        </authorList>
    </citation>
    <scope>NUCLEOTIDE SEQUENCE [LARGE SCALE GENOMIC DNA]</scope>
    <source>
        <strain evidence="2 5">426_9</strain>
    </source>
</reference>
<keyword evidence="5" id="KW-1185">Reference proteome</keyword>